<evidence type="ECO:0000313" key="1">
    <source>
        <dbReference type="EMBL" id="MEQ2237349.1"/>
    </source>
</evidence>
<gene>
    <name evidence="1" type="ORF">ILYODFUR_022252</name>
</gene>
<keyword evidence="2" id="KW-1185">Reference proteome</keyword>
<reference evidence="1 2" key="1">
    <citation type="submission" date="2021-06" db="EMBL/GenBank/DDBJ databases">
        <authorList>
            <person name="Palmer J.M."/>
        </authorList>
    </citation>
    <scope>NUCLEOTIDE SEQUENCE [LARGE SCALE GENOMIC DNA]</scope>
    <source>
        <strain evidence="2">if_2019</strain>
        <tissue evidence="1">Muscle</tissue>
    </source>
</reference>
<name>A0ABV0TWS3_9TELE</name>
<sequence>MWAMWGCDHCDEVQRQSSGSDHLETNDGMKHRREMVKVERASGVAALWMERGRFKKKTEEQASSATGQTKGFTRTEFLKIQKLCGFFRRFLILSPNDFYSSHPPCRQFHLIIS</sequence>
<organism evidence="1 2">
    <name type="scientific">Ilyodon furcidens</name>
    <name type="common">goldbreast splitfin</name>
    <dbReference type="NCBI Taxonomy" id="33524"/>
    <lineage>
        <taxon>Eukaryota</taxon>
        <taxon>Metazoa</taxon>
        <taxon>Chordata</taxon>
        <taxon>Craniata</taxon>
        <taxon>Vertebrata</taxon>
        <taxon>Euteleostomi</taxon>
        <taxon>Actinopterygii</taxon>
        <taxon>Neopterygii</taxon>
        <taxon>Teleostei</taxon>
        <taxon>Neoteleostei</taxon>
        <taxon>Acanthomorphata</taxon>
        <taxon>Ovalentaria</taxon>
        <taxon>Atherinomorphae</taxon>
        <taxon>Cyprinodontiformes</taxon>
        <taxon>Goodeidae</taxon>
        <taxon>Ilyodon</taxon>
    </lineage>
</organism>
<dbReference type="EMBL" id="JAHRIQ010048784">
    <property type="protein sequence ID" value="MEQ2237349.1"/>
    <property type="molecule type" value="Genomic_DNA"/>
</dbReference>
<evidence type="ECO:0000313" key="2">
    <source>
        <dbReference type="Proteomes" id="UP001482620"/>
    </source>
</evidence>
<dbReference type="Proteomes" id="UP001482620">
    <property type="component" value="Unassembled WGS sequence"/>
</dbReference>
<proteinExistence type="predicted"/>
<accession>A0ABV0TWS3</accession>
<comment type="caution">
    <text evidence="1">The sequence shown here is derived from an EMBL/GenBank/DDBJ whole genome shotgun (WGS) entry which is preliminary data.</text>
</comment>
<protein>
    <submittedName>
        <fullName evidence="1">Uncharacterized protein</fullName>
    </submittedName>
</protein>